<gene>
    <name evidence="2" type="ORF">ROJ8625_00903</name>
</gene>
<protein>
    <recommendedName>
        <fullName evidence="4">Peptidase family M23</fullName>
    </recommendedName>
</protein>
<name>A0A1X6YJ58_9RHOB</name>
<evidence type="ECO:0000313" key="3">
    <source>
        <dbReference type="Proteomes" id="UP000193570"/>
    </source>
</evidence>
<dbReference type="Gene3D" id="2.70.70.10">
    <property type="entry name" value="Glucose Permease (Domain IIA)"/>
    <property type="match status" value="1"/>
</dbReference>
<proteinExistence type="predicted"/>
<feature type="chain" id="PRO_5012349379" description="Peptidase family M23" evidence="1">
    <location>
        <begin position="24"/>
        <end position="373"/>
    </location>
</feature>
<evidence type="ECO:0000313" key="2">
    <source>
        <dbReference type="EMBL" id="SLN22915.1"/>
    </source>
</evidence>
<sequence>MMTRRAIAAALIGLCGLAGPAAAQAPGEAARAAAEAIAAAQARLEAAEGARDRVAALTATVRAFEAGLAGIRDGLRAASLREAELSARLDARETEVAQLLGVLQSLGASEAPQRLLHPDGPLGAARSGMLVASVTPALAQRAQVLRRDLEDVATIRALQQEAEATLREGLAGVQAARADLSRAIADRTDLPRRFTEDPVKTALLIAASETLDSFAAGLSEIPAGPEGRSTGDIGDRKGALPLPVSGTVLRGAGEADAAGVARPGIVVATQPQALVTVPVPATLRYRGPLLDYGLVSILEPQPDLLFVFAGLGTVFGEIGQVLPAGAPVGLMSGRPPSPSGDGALSPASETLYIEVREGAGPVDPLTWFATDKG</sequence>
<dbReference type="AlphaFoldDB" id="A0A1X6YJ58"/>
<feature type="signal peptide" evidence="1">
    <location>
        <begin position="1"/>
        <end position="23"/>
    </location>
</feature>
<reference evidence="2 3" key="1">
    <citation type="submission" date="2017-03" db="EMBL/GenBank/DDBJ databases">
        <authorList>
            <person name="Afonso C.L."/>
            <person name="Miller P.J."/>
            <person name="Scott M.A."/>
            <person name="Spackman E."/>
            <person name="Goraichik I."/>
            <person name="Dimitrov K.M."/>
            <person name="Suarez D.L."/>
            <person name="Swayne D.E."/>
        </authorList>
    </citation>
    <scope>NUCLEOTIDE SEQUENCE [LARGE SCALE GENOMIC DNA]</scope>
    <source>
        <strain evidence="2 3">CECT 8625</strain>
    </source>
</reference>
<dbReference type="EMBL" id="FWFK01000001">
    <property type="protein sequence ID" value="SLN22915.1"/>
    <property type="molecule type" value="Genomic_DNA"/>
</dbReference>
<evidence type="ECO:0000256" key="1">
    <source>
        <dbReference type="SAM" id="SignalP"/>
    </source>
</evidence>
<keyword evidence="3" id="KW-1185">Reference proteome</keyword>
<dbReference type="Proteomes" id="UP000193570">
    <property type="component" value="Unassembled WGS sequence"/>
</dbReference>
<keyword evidence="1" id="KW-0732">Signal</keyword>
<evidence type="ECO:0008006" key="4">
    <source>
        <dbReference type="Google" id="ProtNLM"/>
    </source>
</evidence>
<dbReference type="InterPro" id="IPR011055">
    <property type="entry name" value="Dup_hybrid_motif"/>
</dbReference>
<organism evidence="2 3">
    <name type="scientific">Roseivivax jejudonensis</name>
    <dbReference type="NCBI Taxonomy" id="1529041"/>
    <lineage>
        <taxon>Bacteria</taxon>
        <taxon>Pseudomonadati</taxon>
        <taxon>Pseudomonadota</taxon>
        <taxon>Alphaproteobacteria</taxon>
        <taxon>Rhodobacterales</taxon>
        <taxon>Roseobacteraceae</taxon>
        <taxon>Roseivivax</taxon>
    </lineage>
</organism>
<accession>A0A1X6YJ58</accession>